<dbReference type="FunFam" id="3.90.1860.10:FF:000001">
    <property type="entry name" value="tRNA-splicing ligase RtcB homolog"/>
    <property type="match status" value="1"/>
</dbReference>
<dbReference type="InterPro" id="IPR001233">
    <property type="entry name" value="RtcB"/>
</dbReference>
<dbReference type="Gene3D" id="3.90.1860.10">
    <property type="entry name" value="tRNA-splicing ligase RtcB"/>
    <property type="match status" value="1"/>
</dbReference>
<comment type="subunit">
    <text evidence="2 15">Monomer.</text>
</comment>
<proteinExistence type="inferred from homology"/>
<evidence type="ECO:0000256" key="9">
    <source>
        <dbReference type="ARBA" id="ARBA00045316"/>
    </source>
</evidence>
<comment type="cofactor">
    <cofactor evidence="14 15">
        <name>Mn(2+)</name>
        <dbReference type="ChEBI" id="CHEBI:29035"/>
    </cofactor>
    <text evidence="14 15">Binds 2 manganese ions per subunit.</text>
</comment>
<keyword evidence="5 13" id="KW-0547">Nucleotide-binding</keyword>
<dbReference type="OrthoDB" id="9887at2157"/>
<evidence type="ECO:0000256" key="3">
    <source>
        <dbReference type="ARBA" id="ARBA00022598"/>
    </source>
</evidence>
<evidence type="ECO:0000256" key="12">
    <source>
        <dbReference type="PIRSR" id="PIRSR601233-1"/>
    </source>
</evidence>
<dbReference type="GO" id="GO:0046872">
    <property type="term" value="F:metal ion binding"/>
    <property type="evidence" value="ECO:0007669"/>
    <property type="project" value="UniProtKB-UniRule"/>
</dbReference>
<comment type="similarity">
    <text evidence="1 15">Belongs to the RtcB family.</text>
</comment>
<feature type="binding site" evidence="13">
    <location>
        <position position="380"/>
    </location>
    <ligand>
        <name>GMP</name>
        <dbReference type="ChEBI" id="CHEBI:58115"/>
    </ligand>
</feature>
<sequence>MIDPYTWEIPKDTREDMKVPVRIYASEALLEKMRGDRTLLQAVNVSTMMGIQKWAVVLPDAHEGYGFPVGGVAAVDAEEGAVSPGGVGYDINCGVRLLRTNLSVEDVKPRLRELLDQIYRLVPSGVGSEGIIRVSTHELDDVARLGMRWAVEHGYGWERDLEHAEEGGRIPWADPGKVSDIAKKRGAEQLGTLGSGNHFLELEVVDRVEDERAARAMGIRGPGQVMVLIHTGSRGYGHQVCSDYLRIMERVMAREGIRLPDRELAYGPISAKEVQDYLGAMASAANFAWANRQMITHWVREAFEKVYGRDSESLGLELVYDVAHNIVKLEEHEVEGVHRKVYVHRKGATRSFPPGSEQVPPDYRDVGQPVLIPGSMGTGSWVMVGLRTSMDRSFGSAAHGAGRFMSRAAAKRKHRYGDLVEELESGGILIRASSKETVVEEAPDAYKDVDAVADATHFAGLAKKAVRLRPLGVVKG</sequence>
<gene>
    <name evidence="15" type="primary">rtcB</name>
    <name evidence="16" type="ORF">NAS2_0232</name>
</gene>
<comment type="catalytic activity">
    <reaction evidence="11">
        <text>a 3'-end 2',3'-cyclophospho-ribonucleotide-RNA + a 5'-end dephospho-ribonucleoside-RNA + GTP + H2O = a ribonucleotidyl-ribonucleotide-RNA + GMP + diphosphate + H(+)</text>
        <dbReference type="Rhea" id="RHEA:68080"/>
        <dbReference type="Rhea" id="RHEA-COMP:10464"/>
        <dbReference type="Rhea" id="RHEA-COMP:13936"/>
        <dbReference type="Rhea" id="RHEA-COMP:17355"/>
        <dbReference type="ChEBI" id="CHEBI:15377"/>
        <dbReference type="ChEBI" id="CHEBI:15378"/>
        <dbReference type="ChEBI" id="CHEBI:33019"/>
        <dbReference type="ChEBI" id="CHEBI:37565"/>
        <dbReference type="ChEBI" id="CHEBI:58115"/>
        <dbReference type="ChEBI" id="CHEBI:83064"/>
        <dbReference type="ChEBI" id="CHEBI:138284"/>
        <dbReference type="ChEBI" id="CHEBI:173118"/>
        <dbReference type="EC" id="6.5.1.8"/>
    </reaction>
</comment>
<keyword evidence="7 14" id="KW-0464">Manganese</keyword>
<evidence type="ECO:0000256" key="8">
    <source>
        <dbReference type="ARBA" id="ARBA00033766"/>
    </source>
</evidence>
<evidence type="ECO:0000256" key="10">
    <source>
        <dbReference type="ARBA" id="ARBA00047746"/>
    </source>
</evidence>
<dbReference type="GO" id="GO:0170057">
    <property type="term" value="F:RNA ligase (GTP) activity"/>
    <property type="evidence" value="ECO:0007669"/>
    <property type="project" value="UniProtKB-EC"/>
</dbReference>
<dbReference type="GeneID" id="55584049"/>
<evidence type="ECO:0000256" key="11">
    <source>
        <dbReference type="ARBA" id="ARBA00049514"/>
    </source>
</evidence>
<feature type="binding site" evidence="13">
    <location>
        <begin position="399"/>
        <end position="402"/>
    </location>
    <ligand>
        <name>GMP</name>
        <dbReference type="ChEBI" id="CHEBI:58115"/>
    </ligand>
</feature>
<dbReference type="PANTHER" id="PTHR11118">
    <property type="entry name" value="RNA-SPLICING LIGASE RTCB HOMOLOG"/>
    <property type="match status" value="1"/>
</dbReference>
<evidence type="ECO:0000256" key="7">
    <source>
        <dbReference type="ARBA" id="ARBA00023211"/>
    </source>
</evidence>
<dbReference type="PANTHER" id="PTHR11118:SF1">
    <property type="entry name" value="RNA-SPLICING LIGASE RTCB HOMOLOG"/>
    <property type="match status" value="1"/>
</dbReference>
<evidence type="ECO:0000256" key="14">
    <source>
        <dbReference type="PIRSR" id="PIRSR601233-3"/>
    </source>
</evidence>
<keyword evidence="3 15" id="KW-0436">Ligase</keyword>
<comment type="catalytic activity">
    <reaction evidence="10">
        <text>a 3'-end 3'-phospho-ribonucleotide-RNA + a 5'-end dephospho-ribonucleoside-RNA + GTP = a ribonucleotidyl-ribonucleotide-RNA + GMP + diphosphate</text>
        <dbReference type="Rhea" id="RHEA:68076"/>
        <dbReference type="Rhea" id="RHEA-COMP:10463"/>
        <dbReference type="Rhea" id="RHEA-COMP:13936"/>
        <dbReference type="Rhea" id="RHEA-COMP:17355"/>
        <dbReference type="ChEBI" id="CHEBI:33019"/>
        <dbReference type="ChEBI" id="CHEBI:37565"/>
        <dbReference type="ChEBI" id="CHEBI:58115"/>
        <dbReference type="ChEBI" id="CHEBI:83062"/>
        <dbReference type="ChEBI" id="CHEBI:138284"/>
        <dbReference type="ChEBI" id="CHEBI:173118"/>
        <dbReference type="EC" id="6.5.1.8"/>
    </reaction>
</comment>
<evidence type="ECO:0000256" key="13">
    <source>
        <dbReference type="PIRSR" id="PIRSR601233-2"/>
    </source>
</evidence>
<feature type="active site" description="GMP-histidine intermediate" evidence="12">
    <location>
        <position position="399"/>
    </location>
</feature>
<feature type="binding site" evidence="14">
    <location>
        <position position="324"/>
    </location>
    <ligand>
        <name>Mn(2+)</name>
        <dbReference type="ChEBI" id="CHEBI:29035"/>
        <label>2</label>
    </ligand>
</feature>
<feature type="binding site" evidence="14">
    <location>
        <position position="198"/>
    </location>
    <ligand>
        <name>Mn(2+)</name>
        <dbReference type="ChEBI" id="CHEBI:29035"/>
        <label>1</label>
    </ligand>
</feature>
<feature type="binding site" evidence="14">
    <location>
        <position position="230"/>
    </location>
    <ligand>
        <name>Mn(2+)</name>
        <dbReference type="ChEBI" id="CHEBI:29035"/>
        <label>2</label>
    </ligand>
</feature>
<reference evidence="16 17" key="1">
    <citation type="journal article" date="2019" name="ISME J.">
        <title>Isolation and characterization of a thermophilic sulfur- and iron-reducing thaumarchaeote from a terrestrial acidic hot spring.</title>
        <authorList>
            <person name="Kato S."/>
            <person name="Itoh T."/>
            <person name="Yuki M."/>
            <person name="Nagamori M."/>
            <person name="Ohnishi M."/>
            <person name="Uematsu K."/>
            <person name="Suzuki K."/>
            <person name="Takashina T."/>
            <person name="Ohkuma M."/>
        </authorList>
    </citation>
    <scope>NUCLEOTIDE SEQUENCE [LARGE SCALE GENOMIC DNA]</scope>
    <source>
        <strain evidence="16 17">NAS-02</strain>
    </source>
</reference>
<dbReference type="InterPro" id="IPR036025">
    <property type="entry name" value="RtcB-like_sf"/>
</dbReference>
<feature type="binding site" evidence="13">
    <location>
        <begin position="324"/>
        <end position="325"/>
    </location>
    <ligand>
        <name>GMP</name>
        <dbReference type="ChEBI" id="CHEBI:58115"/>
    </ligand>
</feature>
<dbReference type="GO" id="GO:0005525">
    <property type="term" value="F:GTP binding"/>
    <property type="evidence" value="ECO:0007669"/>
    <property type="project" value="UniProtKB-KW"/>
</dbReference>
<keyword evidence="17" id="KW-1185">Reference proteome</keyword>
<keyword evidence="4 14" id="KW-0479">Metal-binding</keyword>
<evidence type="ECO:0000313" key="16">
    <source>
        <dbReference type="EMBL" id="BBE41627.1"/>
    </source>
</evidence>
<evidence type="ECO:0000256" key="2">
    <source>
        <dbReference type="ARBA" id="ARBA00011245"/>
    </source>
</evidence>
<comment type="function">
    <text evidence="9">Essential for tRNA splicing and maturation. Acts by directly joining spliced tRNA halves to mature-sized tRNAs. Joins RNA with 2',3'-cyclic-phosphate or 3'-phosphate ends to RNA with 5'-hydroxy ends.</text>
</comment>
<evidence type="ECO:0000256" key="4">
    <source>
        <dbReference type="ARBA" id="ARBA00022723"/>
    </source>
</evidence>
<dbReference type="AlphaFoldDB" id="A0A4P2VBX8"/>
<name>A0A4P2VBX8_9ARCH</name>
<dbReference type="EC" id="6.5.1.-" evidence="15"/>
<dbReference type="Pfam" id="PF01139">
    <property type="entry name" value="RtcB"/>
    <property type="match status" value="1"/>
</dbReference>
<dbReference type="GO" id="GO:0003972">
    <property type="term" value="F:RNA ligase (ATP) activity"/>
    <property type="evidence" value="ECO:0007669"/>
    <property type="project" value="TreeGrafter"/>
</dbReference>
<evidence type="ECO:0000313" key="17">
    <source>
        <dbReference type="Proteomes" id="UP000509448"/>
    </source>
</evidence>
<feature type="binding site" evidence="14">
    <location>
        <position position="90"/>
    </location>
    <ligand>
        <name>Mn(2+)</name>
        <dbReference type="ChEBI" id="CHEBI:29035"/>
        <label>1</label>
    </ligand>
</feature>
<accession>A0A4P2VBX8</accession>
<feature type="binding site" evidence="13">
    <location>
        <begin position="373"/>
        <end position="376"/>
    </location>
    <ligand>
        <name>GMP</name>
        <dbReference type="ChEBI" id="CHEBI:58115"/>
    </ligand>
</feature>
<organism evidence="16 17">
    <name type="scientific">Conexivisphaera calida</name>
    <dbReference type="NCBI Taxonomy" id="1874277"/>
    <lineage>
        <taxon>Archaea</taxon>
        <taxon>Nitrososphaerota</taxon>
        <taxon>Conexivisphaeria</taxon>
        <taxon>Conexivisphaerales</taxon>
        <taxon>Conexivisphaeraceae</taxon>
        <taxon>Conexivisphaera</taxon>
    </lineage>
</organism>
<dbReference type="Proteomes" id="UP000509448">
    <property type="component" value="Chromosome"/>
</dbReference>
<keyword evidence="6 13" id="KW-0342">GTP-binding</keyword>
<protein>
    <recommendedName>
        <fullName evidence="8 15">tRNA-splicing ligase RtcB</fullName>
        <ecNumber evidence="15">6.5.1.-</ecNumber>
    </recommendedName>
</protein>
<evidence type="ECO:0000256" key="6">
    <source>
        <dbReference type="ARBA" id="ARBA00023134"/>
    </source>
</evidence>
<dbReference type="RefSeq" id="WP_174449215.1">
    <property type="nucleotide sequence ID" value="NZ_AP018732.1"/>
</dbReference>
<feature type="binding site" evidence="13">
    <location>
        <begin position="197"/>
        <end position="201"/>
    </location>
    <ligand>
        <name>GMP</name>
        <dbReference type="ChEBI" id="CHEBI:58115"/>
    </ligand>
</feature>
<evidence type="ECO:0000256" key="15">
    <source>
        <dbReference type="RuleBase" id="RU371113"/>
    </source>
</evidence>
<feature type="binding site" evidence="13">
    <location>
        <position position="475"/>
    </location>
    <ligand>
        <name>GMP</name>
        <dbReference type="ChEBI" id="CHEBI:58115"/>
    </ligand>
</feature>
<dbReference type="GO" id="GO:0006388">
    <property type="term" value="P:tRNA splicing, via endonucleolytic cleavage and ligation"/>
    <property type="evidence" value="ECO:0007669"/>
    <property type="project" value="UniProtKB-ARBA"/>
</dbReference>
<evidence type="ECO:0000256" key="1">
    <source>
        <dbReference type="ARBA" id="ARBA00008071"/>
    </source>
</evidence>
<dbReference type="KEGG" id="ccai:NAS2_0232"/>
<evidence type="ECO:0000256" key="5">
    <source>
        <dbReference type="ARBA" id="ARBA00022741"/>
    </source>
</evidence>
<dbReference type="EMBL" id="AP018732">
    <property type="protein sequence ID" value="BBE41627.1"/>
    <property type="molecule type" value="Genomic_DNA"/>
</dbReference>
<dbReference type="SUPFAM" id="SSF103365">
    <property type="entry name" value="Hypothetical protein PH1602"/>
    <property type="match status" value="1"/>
</dbReference>